<keyword evidence="3" id="KW-1185">Reference proteome</keyword>
<accession>A0A3D8S860</accession>
<dbReference type="STRING" id="1849047.A0A3D8S860"/>
<keyword evidence="1" id="KW-1133">Transmembrane helix</keyword>
<reference evidence="2 3" key="1">
    <citation type="journal article" date="2018" name="IMA Fungus">
        <title>IMA Genome-F 9: Draft genome sequence of Annulohypoxylon stygium, Aspergillus mulundensis, Berkeleyomyces basicola (syn. Thielaviopsis basicola), Ceratocystis smalleyi, two Cercospora beticola strains, Coleophoma cylindrospora, Fusarium fracticaudum, Phialophora cf. hyalina, and Morchella septimelata.</title>
        <authorList>
            <person name="Wingfield B.D."/>
            <person name="Bills G.F."/>
            <person name="Dong Y."/>
            <person name="Huang W."/>
            <person name="Nel W.J."/>
            <person name="Swalarsk-Parry B.S."/>
            <person name="Vaghefi N."/>
            <person name="Wilken P.M."/>
            <person name="An Z."/>
            <person name="de Beer Z.W."/>
            <person name="De Vos L."/>
            <person name="Chen L."/>
            <person name="Duong T.A."/>
            <person name="Gao Y."/>
            <person name="Hammerbacher A."/>
            <person name="Kikkert J.R."/>
            <person name="Li Y."/>
            <person name="Li H."/>
            <person name="Li K."/>
            <person name="Li Q."/>
            <person name="Liu X."/>
            <person name="Ma X."/>
            <person name="Naidoo K."/>
            <person name="Pethybridge S.J."/>
            <person name="Sun J."/>
            <person name="Steenkamp E.T."/>
            <person name="van der Nest M.A."/>
            <person name="van Wyk S."/>
            <person name="Wingfield M.J."/>
            <person name="Xiong C."/>
            <person name="Yue Q."/>
            <person name="Zhang X."/>
        </authorList>
    </citation>
    <scope>NUCLEOTIDE SEQUENCE [LARGE SCALE GENOMIC DNA]</scope>
    <source>
        <strain evidence="2 3">BP6252</strain>
    </source>
</reference>
<protein>
    <submittedName>
        <fullName evidence="2">Uncharacterized protein</fullName>
    </submittedName>
</protein>
<proteinExistence type="predicted"/>
<sequence>MQRLRSVPAKRIAIALISFIVVSVLAILSIENGFEKQVQLSSHGVYKRDGSSFSVSFPSALLTGPNDIPTLADGTIIASKGADTSDRYSEEDTEMEQEIAYRISTALVHPLPALQTCQTVTETWHSTVYAFTSIATSYAAVLTVTTTVYGLHPPPSSDLPPVAGSDTNCDFDSQSFPAPAALAPTMPCPGAAFACLECPGGWFCAPQQTPAQKCPCGYGWACAHCSEGFYCLPSTQITSLGAASARVSRATLSSASASIVQPGILGAFSEITTGGILSSTTLASAGVGLTSITTTISSAATFVSSKLLSEPALSSQSSELPATPLVVPLPSSIALSVLSSTSANQVAISSPIPLFPFSQLNSLGTTNLIPPASTPLSSSTRLSLVEQPSSIASLSSAARSLSNLVAQPSSTQASLLNQPNSIVQPTSAMLLIPSQAKSISVTAVSRSLVSMDSGSGIPTSLSQPGTNALPTFAAVLAAAQNVASGLASSVAGDVKNVVGNSATAVNQLLDSTTSDISDLSNHVVQTASQLTSNVGNDISGIVAAAANGAGSASFVNSLTNLAQDLSSGVTDIVGGTLIGASNTISNLGGATGDIMNTINSDTSQIVSDAAANSDALISTVAAPVANLVSGGTINPSALTGDLLLNGANVAVPGVAGTTSLPTSVLNPGGSTDQTTVNSLLGALLNGATNTVQSAPNVADANPLLGALNSGTNSISATPSTVLDNSASVGSLLNNLLNTVNGATGITQATGGNPGAANTNSLLTSLTGVSTGDNIAPSTTSNTAVAPGNILNSLLSTANGATADPLSNGNTIGTVPNSAGGISIAPKVSTTANNVLNDLVGSGNGITAGLPTSSSTSNTDLIDSIAGALLGTPSTVSSLQGTFDTNRGNSIPSSIISALDGGSTSGGAAANMLNLPVNAISNIIQGTTNSISNTVPSFVSETQSMPNLRSSANSGTSSNVVQGTANSAANILDSLLGGTQPATAAAGNSANTIGGTTAAPLNRAVVPLGSSTLKGLGNILQGKRQTRARRSEKALGEDHGVCGLCHDPACTGCAHDIVQA</sequence>
<dbReference type="OrthoDB" id="2019572at2759"/>
<keyword evidence="1" id="KW-0812">Transmembrane</keyword>
<evidence type="ECO:0000313" key="3">
    <source>
        <dbReference type="Proteomes" id="UP000256645"/>
    </source>
</evidence>
<dbReference type="EMBL" id="PDLM01000003">
    <property type="protein sequence ID" value="RDW82506.1"/>
    <property type="molecule type" value="Genomic_DNA"/>
</dbReference>
<organism evidence="2 3">
    <name type="scientific">Coleophoma cylindrospora</name>
    <dbReference type="NCBI Taxonomy" id="1849047"/>
    <lineage>
        <taxon>Eukaryota</taxon>
        <taxon>Fungi</taxon>
        <taxon>Dikarya</taxon>
        <taxon>Ascomycota</taxon>
        <taxon>Pezizomycotina</taxon>
        <taxon>Leotiomycetes</taxon>
        <taxon>Helotiales</taxon>
        <taxon>Dermateaceae</taxon>
        <taxon>Coleophoma</taxon>
    </lineage>
</organism>
<name>A0A3D8S860_9HELO</name>
<gene>
    <name evidence="2" type="ORF">BP6252_03618</name>
</gene>
<evidence type="ECO:0000256" key="1">
    <source>
        <dbReference type="SAM" id="Phobius"/>
    </source>
</evidence>
<dbReference type="Proteomes" id="UP000256645">
    <property type="component" value="Unassembled WGS sequence"/>
</dbReference>
<evidence type="ECO:0000313" key="2">
    <source>
        <dbReference type="EMBL" id="RDW82506.1"/>
    </source>
</evidence>
<dbReference type="AlphaFoldDB" id="A0A3D8S860"/>
<feature type="transmembrane region" description="Helical" evidence="1">
    <location>
        <begin position="12"/>
        <end position="30"/>
    </location>
</feature>
<keyword evidence="1" id="KW-0472">Membrane</keyword>
<comment type="caution">
    <text evidence="2">The sequence shown here is derived from an EMBL/GenBank/DDBJ whole genome shotgun (WGS) entry which is preliminary data.</text>
</comment>